<feature type="domain" description="Hexokinase C-terminal" evidence="14">
    <location>
        <begin position="213"/>
        <end position="426"/>
    </location>
</feature>
<protein>
    <recommendedName>
        <fullName evidence="11">Phosphotransferase</fullName>
        <ecNumber evidence="11">2.7.1.-</ecNumber>
    </recommendedName>
</protein>
<keyword evidence="4 11" id="KW-0808">Transferase</keyword>
<dbReference type="SUPFAM" id="SSF53067">
    <property type="entry name" value="Actin-like ATPase domain"/>
    <property type="match status" value="2"/>
</dbReference>
<dbReference type="GO" id="GO:0005829">
    <property type="term" value="C:cytosol"/>
    <property type="evidence" value="ECO:0007669"/>
    <property type="project" value="TreeGrafter"/>
</dbReference>
<evidence type="ECO:0000256" key="3">
    <source>
        <dbReference type="ARBA" id="ARBA00009225"/>
    </source>
</evidence>
<evidence type="ECO:0000256" key="4">
    <source>
        <dbReference type="ARBA" id="ARBA00022679"/>
    </source>
</evidence>
<evidence type="ECO:0000256" key="8">
    <source>
        <dbReference type="ARBA" id="ARBA00023152"/>
    </source>
</evidence>
<dbReference type="Gene3D" id="3.30.420.40">
    <property type="match status" value="1"/>
</dbReference>
<dbReference type="GO" id="GO:0001678">
    <property type="term" value="P:intracellular glucose homeostasis"/>
    <property type="evidence" value="ECO:0007669"/>
    <property type="project" value="InterPro"/>
</dbReference>
<evidence type="ECO:0000256" key="1">
    <source>
        <dbReference type="ARBA" id="ARBA00004888"/>
    </source>
</evidence>
<evidence type="ECO:0000256" key="12">
    <source>
        <dbReference type="SAM" id="MobiDB-lite"/>
    </source>
</evidence>
<comment type="catalytic activity">
    <reaction evidence="10">
        <text>D-glucose + ATP = D-glucose 6-phosphate + ADP + H(+)</text>
        <dbReference type="Rhea" id="RHEA:17825"/>
        <dbReference type="ChEBI" id="CHEBI:4167"/>
        <dbReference type="ChEBI" id="CHEBI:15378"/>
        <dbReference type="ChEBI" id="CHEBI:30616"/>
        <dbReference type="ChEBI" id="CHEBI:61548"/>
        <dbReference type="ChEBI" id="CHEBI:456216"/>
        <dbReference type="EC" id="2.7.1.1"/>
    </reaction>
    <physiologicalReaction direction="left-to-right" evidence="10">
        <dbReference type="Rhea" id="RHEA:17826"/>
    </physiologicalReaction>
</comment>
<gene>
    <name evidence="15" type="ORF">PANT_6d00069</name>
</gene>
<dbReference type="GO" id="GO:0004340">
    <property type="term" value="F:glucokinase activity"/>
    <property type="evidence" value="ECO:0007669"/>
    <property type="project" value="TreeGrafter"/>
</dbReference>
<evidence type="ECO:0000256" key="11">
    <source>
        <dbReference type="RuleBase" id="RU362007"/>
    </source>
</evidence>
<dbReference type="AlphaFoldDB" id="M9LYF5"/>
<dbReference type="GO" id="GO:0005524">
    <property type="term" value="F:ATP binding"/>
    <property type="evidence" value="ECO:0007669"/>
    <property type="project" value="UniProtKB-UniRule"/>
</dbReference>
<comment type="pathway">
    <text evidence="2">Carbohydrate metabolism; hexose metabolism.</text>
</comment>
<dbReference type="FunFam" id="3.40.367.20:FF:000005">
    <property type="entry name" value="Phosphotransferase"/>
    <property type="match status" value="1"/>
</dbReference>
<dbReference type="GO" id="GO:0005739">
    <property type="term" value="C:mitochondrion"/>
    <property type="evidence" value="ECO:0007669"/>
    <property type="project" value="TreeGrafter"/>
</dbReference>
<dbReference type="GO" id="GO:0008865">
    <property type="term" value="F:fructokinase activity"/>
    <property type="evidence" value="ECO:0007669"/>
    <property type="project" value="TreeGrafter"/>
</dbReference>
<dbReference type="GO" id="GO:0006006">
    <property type="term" value="P:glucose metabolic process"/>
    <property type="evidence" value="ECO:0007669"/>
    <property type="project" value="TreeGrafter"/>
</dbReference>
<feature type="region of interest" description="Disordered" evidence="12">
    <location>
        <begin position="515"/>
        <end position="544"/>
    </location>
</feature>
<dbReference type="Gene3D" id="3.40.367.20">
    <property type="match status" value="1"/>
</dbReference>
<dbReference type="InterPro" id="IPR022672">
    <property type="entry name" value="Hexokinase_N"/>
</dbReference>
<dbReference type="Proteomes" id="UP000011976">
    <property type="component" value="Unassembled WGS sequence"/>
</dbReference>
<evidence type="ECO:0000256" key="10">
    <source>
        <dbReference type="ARBA" id="ARBA00048160"/>
    </source>
</evidence>
<dbReference type="PRINTS" id="PR00475">
    <property type="entry name" value="HEXOKINASE"/>
</dbReference>
<comment type="similarity">
    <text evidence="3 11">Belongs to the hexokinase family.</text>
</comment>
<evidence type="ECO:0000313" key="16">
    <source>
        <dbReference type="Proteomes" id="UP000011976"/>
    </source>
</evidence>
<dbReference type="OrthoDB" id="419537at2759"/>
<feature type="domain" description="Hexokinase N-terminal" evidence="13">
    <location>
        <begin position="13"/>
        <end position="206"/>
    </location>
</feature>
<dbReference type="InterPro" id="IPR043129">
    <property type="entry name" value="ATPase_NBD"/>
</dbReference>
<evidence type="ECO:0000256" key="2">
    <source>
        <dbReference type="ARBA" id="ARBA00005028"/>
    </source>
</evidence>
<keyword evidence="6 11" id="KW-0418">Kinase</keyword>
<dbReference type="PROSITE" id="PS51748">
    <property type="entry name" value="HEXOKINASE_2"/>
    <property type="match status" value="1"/>
</dbReference>
<evidence type="ECO:0000256" key="6">
    <source>
        <dbReference type="ARBA" id="ARBA00022777"/>
    </source>
</evidence>
<dbReference type="Pfam" id="PF03727">
    <property type="entry name" value="Hexokinase_2"/>
    <property type="match status" value="1"/>
</dbReference>
<dbReference type="EMBL" id="DF196772">
    <property type="protein sequence ID" value="GAC72095.1"/>
    <property type="molecule type" value="Genomic_DNA"/>
</dbReference>
<evidence type="ECO:0000256" key="7">
    <source>
        <dbReference type="ARBA" id="ARBA00022840"/>
    </source>
</evidence>
<evidence type="ECO:0000259" key="13">
    <source>
        <dbReference type="Pfam" id="PF00349"/>
    </source>
</evidence>
<dbReference type="FunFam" id="3.30.420.40:FF:000034">
    <property type="entry name" value="Phosphotransferase"/>
    <property type="match status" value="1"/>
</dbReference>
<accession>M9LYF5</accession>
<sequence length="556" mass="60980">MPAVPNVSRQSAIQAIEEQFSVDKTMLESLVERFQELYHYGLANHGADMQMIPSFVTGVPDGSEKGTYLALDLGGTNLRVCEVALDGKGTFTIKQEKYKVSEQLKRGPVRDLFDYMATSVDNFLTDFGTASTDDVLFLGFTFSFPVEQTAIDRGHLIHWTKGFDCPDAPGKDVVQLLQDALDRKHIKVKCSALVNDTVGALLAHAYASNGALISAIFGTGTNGAYLEDISKITKLKSAQGSITHMVINTEWGGFDDDRKALPVTIFDNQLDRQSIRPRNHVFEKMISGMYLGEVARLVLLHLIDQLVLFQGFSSAILNTQYGFDTAYMSAIEADNEPASSSSSATRKVLVQTLSIKDEYISTEDIETVRTVCKIVGTRAARLSATAIAATMIQTGNVQSTGPQDQGVKVGVDGSVIEFYPRKSSTRIRAAHLIESELTLRLFTVSLPHMQTLRSVSEALCASSSAKRARSVSRLVSPRTEVVWEVSTRQPKQMTRTCERERDLTSDHFLPEQLLLEPCKPPSRPPAATVSKLSSKRKNVTASSPSVGTRSVAWTLV</sequence>
<name>M9LYF5_PSEA3</name>
<dbReference type="PANTHER" id="PTHR19443">
    <property type="entry name" value="HEXOKINASE"/>
    <property type="match status" value="1"/>
</dbReference>
<dbReference type="GO" id="GO:0005536">
    <property type="term" value="F:D-glucose binding"/>
    <property type="evidence" value="ECO:0007669"/>
    <property type="project" value="InterPro"/>
</dbReference>
<keyword evidence="7 11" id="KW-0067">ATP-binding</keyword>
<dbReference type="STRING" id="1151754.M9LYF5"/>
<evidence type="ECO:0000259" key="14">
    <source>
        <dbReference type="Pfam" id="PF03727"/>
    </source>
</evidence>
<dbReference type="UniPathway" id="UPA00109">
    <property type="reaction ID" value="UER00180"/>
</dbReference>
<dbReference type="InterPro" id="IPR022673">
    <property type="entry name" value="Hexokinase_C"/>
</dbReference>
<dbReference type="PANTHER" id="PTHR19443:SF30">
    <property type="entry name" value="GLUCOKINASE-1-RELATED"/>
    <property type="match status" value="1"/>
</dbReference>
<keyword evidence="8 11" id="KW-0324">Glycolysis</keyword>
<keyword evidence="5 11" id="KW-0547">Nucleotide-binding</keyword>
<dbReference type="InterPro" id="IPR001312">
    <property type="entry name" value="Hexokinase"/>
</dbReference>
<evidence type="ECO:0000256" key="5">
    <source>
        <dbReference type="ARBA" id="ARBA00022741"/>
    </source>
</evidence>
<proteinExistence type="inferred from homology"/>
<comment type="catalytic activity">
    <reaction evidence="9">
        <text>a D-hexose + ATP = a D-hexose 6-phosphate + ADP + H(+)</text>
        <dbReference type="Rhea" id="RHEA:22740"/>
        <dbReference type="ChEBI" id="CHEBI:4194"/>
        <dbReference type="ChEBI" id="CHEBI:15378"/>
        <dbReference type="ChEBI" id="CHEBI:30616"/>
        <dbReference type="ChEBI" id="CHEBI:229467"/>
        <dbReference type="ChEBI" id="CHEBI:456216"/>
        <dbReference type="EC" id="2.7.1.1"/>
    </reaction>
    <physiologicalReaction direction="left-to-right" evidence="9">
        <dbReference type="Rhea" id="RHEA:22741"/>
    </physiologicalReaction>
</comment>
<evidence type="ECO:0000313" key="15">
    <source>
        <dbReference type="EMBL" id="GAC72095.1"/>
    </source>
</evidence>
<dbReference type="GO" id="GO:0006096">
    <property type="term" value="P:glycolytic process"/>
    <property type="evidence" value="ECO:0007669"/>
    <property type="project" value="UniProtKB-UniPathway"/>
</dbReference>
<organism evidence="15 16">
    <name type="scientific">Pseudozyma antarctica (strain T-34)</name>
    <name type="common">Yeast</name>
    <name type="synonym">Candida antarctica</name>
    <dbReference type="NCBI Taxonomy" id="1151754"/>
    <lineage>
        <taxon>Eukaryota</taxon>
        <taxon>Fungi</taxon>
        <taxon>Dikarya</taxon>
        <taxon>Basidiomycota</taxon>
        <taxon>Ustilaginomycotina</taxon>
        <taxon>Ustilaginomycetes</taxon>
        <taxon>Ustilaginales</taxon>
        <taxon>Ustilaginaceae</taxon>
        <taxon>Moesziomyces</taxon>
    </lineage>
</organism>
<evidence type="ECO:0000256" key="9">
    <source>
        <dbReference type="ARBA" id="ARBA00044613"/>
    </source>
</evidence>
<dbReference type="Pfam" id="PF00349">
    <property type="entry name" value="Hexokinase_1"/>
    <property type="match status" value="1"/>
</dbReference>
<dbReference type="InterPro" id="IPR019807">
    <property type="entry name" value="Hexokinase_BS"/>
</dbReference>
<dbReference type="PROSITE" id="PS00378">
    <property type="entry name" value="HEXOKINASE_1"/>
    <property type="match status" value="1"/>
</dbReference>
<dbReference type="EC" id="2.7.1.-" evidence="11"/>
<comment type="pathway">
    <text evidence="1">Carbohydrate degradation; glycolysis; D-glyceraldehyde 3-phosphate and glycerone phosphate from D-glucose: step 1/4.</text>
</comment>
<reference evidence="16" key="1">
    <citation type="journal article" date="2013" name="Genome Announc.">
        <title>Genome sequence of the basidiomycetous yeast Pseudozyma antarctica T-34, a producer of the glycolipid biosurfactants mannosylerythritol lipids.</title>
        <authorList>
            <person name="Morita T."/>
            <person name="Koike H."/>
            <person name="Koyama Y."/>
            <person name="Hagiwara H."/>
            <person name="Ito E."/>
            <person name="Fukuoka T."/>
            <person name="Imura T."/>
            <person name="Machida M."/>
            <person name="Kitamoto D."/>
        </authorList>
    </citation>
    <scope>NUCLEOTIDE SEQUENCE [LARGE SCALE GENOMIC DNA]</scope>
    <source>
        <strain evidence="16">T-34</strain>
    </source>
</reference>